<feature type="active site" description="Acyl-thioester intermediate" evidence="3">
    <location>
        <position position="148"/>
    </location>
</feature>
<dbReference type="InterPro" id="IPR045864">
    <property type="entry name" value="aa-tRNA-synth_II/BPL/LPL"/>
</dbReference>
<dbReference type="AlphaFoldDB" id="A0A1H0VN95"/>
<comment type="function">
    <text evidence="3">Catalyzes the amidotransfer (transamidation) of the octanoyl moiety from octanoyl-GcvH to the lipoyl domain of the E2 subunit of lipoate-dependent enzymes.</text>
</comment>
<dbReference type="Pfam" id="PF21948">
    <property type="entry name" value="LplA-B_cat"/>
    <property type="match status" value="1"/>
</dbReference>
<evidence type="ECO:0000313" key="6">
    <source>
        <dbReference type="Proteomes" id="UP000198860"/>
    </source>
</evidence>
<comment type="catalytic activity">
    <reaction evidence="3">
        <text>N(6)-octanoyl-L-lysyl-[glycine-cleavage complex H protein] + L-lysyl-[lipoyl-carrier protein] = N(6)-octanoyl-L-lysyl-[lipoyl-carrier protein] + L-lysyl-[glycine-cleavage complex H protein]</text>
        <dbReference type="Rhea" id="RHEA:20213"/>
        <dbReference type="Rhea" id="RHEA-COMP:10500"/>
        <dbReference type="Rhea" id="RHEA-COMP:10501"/>
        <dbReference type="Rhea" id="RHEA-COMP:10503"/>
        <dbReference type="Rhea" id="RHEA-COMP:10504"/>
        <dbReference type="ChEBI" id="CHEBI:29969"/>
        <dbReference type="ChEBI" id="CHEBI:78809"/>
        <dbReference type="EC" id="2.3.1.204"/>
    </reaction>
</comment>
<dbReference type="PANTHER" id="PTHR43679:SF2">
    <property type="entry name" value="OCTANOYL-[GCVH]:PROTEIN N-OCTANOYLTRANSFERASE"/>
    <property type="match status" value="1"/>
</dbReference>
<dbReference type="InterPro" id="IPR050664">
    <property type="entry name" value="Octanoyltrans_LipM/LipL"/>
</dbReference>
<feature type="domain" description="BPL/LPL catalytic" evidence="4">
    <location>
        <begin position="44"/>
        <end position="228"/>
    </location>
</feature>
<evidence type="ECO:0000313" key="5">
    <source>
        <dbReference type="EMBL" id="SDP79695.1"/>
    </source>
</evidence>
<dbReference type="GO" id="GO:0009249">
    <property type="term" value="P:protein lipoylation"/>
    <property type="evidence" value="ECO:0007669"/>
    <property type="project" value="UniProtKB-UniRule"/>
</dbReference>
<name>A0A1H0VN95_HALAD</name>
<evidence type="ECO:0000256" key="3">
    <source>
        <dbReference type="HAMAP-Rule" id="MF_02119"/>
    </source>
</evidence>
<dbReference type="GO" id="GO:0033819">
    <property type="term" value="F:lipoyl(octanoyl) transferase activity"/>
    <property type="evidence" value="ECO:0007669"/>
    <property type="project" value="InterPro"/>
</dbReference>
<dbReference type="PANTHER" id="PTHR43679">
    <property type="entry name" value="OCTANOYLTRANSFERASE LIPM-RELATED"/>
    <property type="match status" value="1"/>
</dbReference>
<organism evidence="5 6">
    <name type="scientific">Halobacillus aidingensis</name>
    <dbReference type="NCBI Taxonomy" id="240303"/>
    <lineage>
        <taxon>Bacteria</taxon>
        <taxon>Bacillati</taxon>
        <taxon>Bacillota</taxon>
        <taxon>Bacilli</taxon>
        <taxon>Bacillales</taxon>
        <taxon>Bacillaceae</taxon>
        <taxon>Halobacillus</taxon>
    </lineage>
</organism>
<sequence>MNELHPLLKPETYRFIDQSNLGPGFSALQSFAMDDALSISVGERMSPATARLWVHHDTIVLGIPDARLPYIKQAIQHLKSNGYNVIVRNSGGLAVVLDDGVLNLSLIFPDSKQVNIHDGYEAMVSFIRQLFSDLTNGIEAYEITQSYCPGTYDLSINGKKFAGISQRRVKNGSAVQIYLDVSGSGAERAALLKRFYELGKRDEETRFSYPDIDPSVMASLNELLGTNLSVADVRDRILMKLHELSGHLVTHALEGDEIDWFHKRFEQMIKRNEKALDNLE</sequence>
<dbReference type="EMBL" id="FNIZ01000039">
    <property type="protein sequence ID" value="SDP79695.1"/>
    <property type="molecule type" value="Genomic_DNA"/>
</dbReference>
<evidence type="ECO:0000256" key="1">
    <source>
        <dbReference type="ARBA" id="ARBA00022679"/>
    </source>
</evidence>
<comment type="similarity">
    <text evidence="3">Belongs to the octanoyltransferase LipL family.</text>
</comment>
<comment type="miscellaneous">
    <text evidence="3">The reaction proceeds via a thioester-linked acyl-enzyme intermediate.</text>
</comment>
<dbReference type="InterPro" id="IPR004143">
    <property type="entry name" value="BPL_LPL_catalytic"/>
</dbReference>
<dbReference type="STRING" id="240303.SAMN05421677_1399"/>
<feature type="site" description="Lowers pKa of active site Cys" evidence="3">
    <location>
        <position position="160"/>
    </location>
</feature>
<dbReference type="CDD" id="cd16443">
    <property type="entry name" value="LplA"/>
    <property type="match status" value="1"/>
</dbReference>
<reference evidence="6" key="1">
    <citation type="submission" date="2016-10" db="EMBL/GenBank/DDBJ databases">
        <authorList>
            <person name="Varghese N."/>
            <person name="Submissions S."/>
        </authorList>
    </citation>
    <scope>NUCLEOTIDE SEQUENCE [LARGE SCALE GENOMIC DNA]</scope>
    <source>
        <strain evidence="6">CGMCC 1.3703</strain>
    </source>
</reference>
<dbReference type="PROSITE" id="PS51733">
    <property type="entry name" value="BPL_LPL_CATALYTIC"/>
    <property type="match status" value="1"/>
</dbReference>
<proteinExistence type="inferred from homology"/>
<comment type="pathway">
    <text evidence="3">Protein modification; protein lipoylation via endogenous pathway; protein N(6)-(lipoyl)lysine from octanoyl-[acyl-carrier-protein].</text>
</comment>
<evidence type="ECO:0000256" key="2">
    <source>
        <dbReference type="ARBA" id="ARBA00023315"/>
    </source>
</evidence>
<keyword evidence="1 3" id="KW-0808">Transferase</keyword>
<protein>
    <recommendedName>
        <fullName evidence="3">Octanoyl-[GcvH]:protein N-octanoyltransferase</fullName>
        <ecNumber evidence="3">2.3.1.204</ecNumber>
    </recommendedName>
    <alternativeName>
        <fullName evidence="3">Octanoyl-[GcvH]:E2 amidotransferase</fullName>
    </alternativeName>
</protein>
<dbReference type="InterPro" id="IPR024897">
    <property type="entry name" value="LipL"/>
</dbReference>
<gene>
    <name evidence="3" type="primary">lipL</name>
    <name evidence="5" type="ORF">SAMN05421677_1399</name>
</gene>
<accession>A0A1H0VN95</accession>
<dbReference type="Gene3D" id="3.30.930.10">
    <property type="entry name" value="Bira Bifunctional Protein, Domain 2"/>
    <property type="match status" value="1"/>
</dbReference>
<dbReference type="HAMAP" id="MF_02119">
    <property type="entry name" value="LipL"/>
    <property type="match status" value="1"/>
</dbReference>
<keyword evidence="2 3" id="KW-0012">Acyltransferase</keyword>
<dbReference type="GO" id="GO:0009107">
    <property type="term" value="P:lipoate biosynthetic process"/>
    <property type="evidence" value="ECO:0007669"/>
    <property type="project" value="UniProtKB-UniRule"/>
</dbReference>
<evidence type="ECO:0000259" key="4">
    <source>
        <dbReference type="PROSITE" id="PS51733"/>
    </source>
</evidence>
<dbReference type="RefSeq" id="WP_089654942.1">
    <property type="nucleotide sequence ID" value="NZ_FNIZ01000039.1"/>
</dbReference>
<dbReference type="OrthoDB" id="2080934at2"/>
<dbReference type="EC" id="2.3.1.204" evidence="3"/>
<dbReference type="Proteomes" id="UP000198860">
    <property type="component" value="Unassembled WGS sequence"/>
</dbReference>
<dbReference type="SUPFAM" id="SSF55681">
    <property type="entry name" value="Class II aaRS and biotin synthetases"/>
    <property type="match status" value="1"/>
</dbReference>
<keyword evidence="6" id="KW-1185">Reference proteome</keyword>